<dbReference type="EMBL" id="JEMB01002382">
    <property type="protein sequence ID" value="KYF81548.1"/>
    <property type="molecule type" value="Genomic_DNA"/>
</dbReference>
<organism evidence="1 2">
    <name type="scientific">Sorangium cellulosum</name>
    <name type="common">Polyangium cellulosum</name>
    <dbReference type="NCBI Taxonomy" id="56"/>
    <lineage>
        <taxon>Bacteria</taxon>
        <taxon>Pseudomonadati</taxon>
        <taxon>Myxococcota</taxon>
        <taxon>Polyangia</taxon>
        <taxon>Polyangiales</taxon>
        <taxon>Polyangiaceae</taxon>
        <taxon>Sorangium</taxon>
    </lineage>
</organism>
<dbReference type="AlphaFoldDB" id="A0A150RP80"/>
<reference evidence="1 2" key="1">
    <citation type="submission" date="2014-02" db="EMBL/GenBank/DDBJ databases">
        <title>The small core and large imbalanced accessory genome model reveals a collaborative survival strategy of Sorangium cellulosum strains in nature.</title>
        <authorList>
            <person name="Han K."/>
            <person name="Peng R."/>
            <person name="Blom J."/>
            <person name="Li Y.-Z."/>
        </authorList>
    </citation>
    <scope>NUCLEOTIDE SEQUENCE [LARGE SCALE GENOMIC DNA]</scope>
    <source>
        <strain evidence="1 2">So0011-07</strain>
    </source>
</reference>
<comment type="caution">
    <text evidence="1">The sequence shown here is derived from an EMBL/GenBank/DDBJ whole genome shotgun (WGS) entry which is preliminary data.</text>
</comment>
<evidence type="ECO:0000313" key="2">
    <source>
        <dbReference type="Proteomes" id="UP000075635"/>
    </source>
</evidence>
<gene>
    <name evidence="1" type="ORF">BE17_31475</name>
</gene>
<proteinExistence type="predicted"/>
<sequence>MTSPAFRKASSRRRLARMSKLNSTVLKMTGSGLKEIFVPVLSVTPIALSGAFGTPRAYS</sequence>
<evidence type="ECO:0000313" key="1">
    <source>
        <dbReference type="EMBL" id="KYF81548.1"/>
    </source>
</evidence>
<accession>A0A150RP80</accession>
<dbReference type="Proteomes" id="UP000075635">
    <property type="component" value="Unassembled WGS sequence"/>
</dbReference>
<protein>
    <submittedName>
        <fullName evidence="1">Uncharacterized protein</fullName>
    </submittedName>
</protein>
<name>A0A150RP80_SORCE</name>